<comment type="caution">
    <text evidence="1">The sequence shown here is derived from an EMBL/GenBank/DDBJ whole genome shotgun (WGS) entry which is preliminary data.</text>
</comment>
<evidence type="ECO:0000313" key="1">
    <source>
        <dbReference type="EMBL" id="GAA0186114.1"/>
    </source>
</evidence>
<protein>
    <recommendedName>
        <fullName evidence="3">DUF4219 domain-containing protein</fullName>
    </recommendedName>
</protein>
<proteinExistence type="predicted"/>
<dbReference type="Pfam" id="PF14223">
    <property type="entry name" value="Retrotran_gag_2"/>
    <property type="match status" value="1"/>
</dbReference>
<dbReference type="PANTHER" id="PTHR47481">
    <property type="match status" value="1"/>
</dbReference>
<organism evidence="1 2">
    <name type="scientific">Lithospermum erythrorhizon</name>
    <name type="common">Purple gromwell</name>
    <name type="synonym">Lithospermum officinale var. erythrorhizon</name>
    <dbReference type="NCBI Taxonomy" id="34254"/>
    <lineage>
        <taxon>Eukaryota</taxon>
        <taxon>Viridiplantae</taxon>
        <taxon>Streptophyta</taxon>
        <taxon>Embryophyta</taxon>
        <taxon>Tracheophyta</taxon>
        <taxon>Spermatophyta</taxon>
        <taxon>Magnoliopsida</taxon>
        <taxon>eudicotyledons</taxon>
        <taxon>Gunneridae</taxon>
        <taxon>Pentapetalae</taxon>
        <taxon>asterids</taxon>
        <taxon>lamiids</taxon>
        <taxon>Boraginales</taxon>
        <taxon>Boraginaceae</taxon>
        <taxon>Boraginoideae</taxon>
        <taxon>Lithospermeae</taxon>
        <taxon>Lithospermum</taxon>
    </lineage>
</organism>
<reference evidence="1 2" key="1">
    <citation type="submission" date="2024-01" db="EMBL/GenBank/DDBJ databases">
        <title>The complete chloroplast genome sequence of Lithospermum erythrorhizon: insights into the phylogenetic relationship among Boraginaceae species and the maternal lineages of purple gromwells.</title>
        <authorList>
            <person name="Okada T."/>
            <person name="Watanabe K."/>
        </authorList>
    </citation>
    <scope>NUCLEOTIDE SEQUENCE [LARGE SCALE GENOMIC DNA]</scope>
</reference>
<evidence type="ECO:0008006" key="3">
    <source>
        <dbReference type="Google" id="ProtNLM"/>
    </source>
</evidence>
<sequence>MTDFTRSFATVEKLHNNNSGSWSTCMKFYLVGQDLWDIVSGSYVTPPPVDPSAVRKWNIKAGKAMYALSVGVEDDFSHRIKDSQSPKEAWDTLATIFAKKNDEKLQRLENELLSIFQRNMTAIEPTIADLENLLMIEEELNRPSSQYFRDEKEALFTNMTDSWGRGQDRGRSFGRSFNQEGSQSRAVQVGGAQGVTIIVTGSKDGNQGVMKVQHKKEELEEEDWDFETSLFVEEVDVVDVQGKILEEEYTLSTISVYSLDFKNDWIIDSGHSNHMTGDGVKVYMDLEITGTPVIEGRTLEVVNVMSVEEAYVDKAELSDIQKLQEHVEFKLQLDPSQDGGNQLLLEELKSPIDDKS</sequence>
<name>A0AAV3RXJ4_LITER</name>
<dbReference type="EMBL" id="BAABME010013378">
    <property type="protein sequence ID" value="GAA0186114.1"/>
    <property type="molecule type" value="Genomic_DNA"/>
</dbReference>
<dbReference type="Proteomes" id="UP001454036">
    <property type="component" value="Unassembled WGS sequence"/>
</dbReference>
<dbReference type="AlphaFoldDB" id="A0AAV3RXJ4"/>
<keyword evidence="2" id="KW-1185">Reference proteome</keyword>
<evidence type="ECO:0000313" key="2">
    <source>
        <dbReference type="Proteomes" id="UP001454036"/>
    </source>
</evidence>
<dbReference type="PANTHER" id="PTHR47481:SF33">
    <property type="entry name" value="RETROTRANSPOSON COPIA-LIKE N-TERMINAL DOMAIN-CONTAINING PROTEIN"/>
    <property type="match status" value="1"/>
</dbReference>
<gene>
    <name evidence="1" type="ORF">LIER_33402</name>
</gene>
<accession>A0AAV3RXJ4</accession>